<accession>A0AAV4DBV5</accession>
<evidence type="ECO:0000313" key="2">
    <source>
        <dbReference type="EMBL" id="GFO41497.1"/>
    </source>
</evidence>
<sequence>MVYTKLERSFDSEELHKILKGTLRNNHEDDESRLVISRIERPPLPRGSTIFEQAKGEMEIERQTEYNGKHILPLPGRHPRADGSTSGLTMSHLLVPACSPMPGHRGSSRPASRSSARSYSSSGSRSGSRARSRQNSRPPSARQRSPKGHLPGQKGVSPRPINPKTYRSSSVTPSIHKLVLNKTAVLRPRNYWRGKK</sequence>
<comment type="caution">
    <text evidence="2">The sequence shown here is derived from an EMBL/GenBank/DDBJ whole genome shotgun (WGS) entry which is preliminary data.</text>
</comment>
<proteinExistence type="predicted"/>
<evidence type="ECO:0000256" key="1">
    <source>
        <dbReference type="SAM" id="MobiDB-lite"/>
    </source>
</evidence>
<dbReference type="Proteomes" id="UP000735302">
    <property type="component" value="Unassembled WGS sequence"/>
</dbReference>
<feature type="compositionally biased region" description="Low complexity" evidence="1">
    <location>
        <begin position="108"/>
        <end position="127"/>
    </location>
</feature>
<feature type="region of interest" description="Disordered" evidence="1">
    <location>
        <begin position="69"/>
        <end position="88"/>
    </location>
</feature>
<organism evidence="2 3">
    <name type="scientific">Plakobranchus ocellatus</name>
    <dbReference type="NCBI Taxonomy" id="259542"/>
    <lineage>
        <taxon>Eukaryota</taxon>
        <taxon>Metazoa</taxon>
        <taxon>Spiralia</taxon>
        <taxon>Lophotrochozoa</taxon>
        <taxon>Mollusca</taxon>
        <taxon>Gastropoda</taxon>
        <taxon>Heterobranchia</taxon>
        <taxon>Euthyneura</taxon>
        <taxon>Panpulmonata</taxon>
        <taxon>Sacoglossa</taxon>
        <taxon>Placobranchoidea</taxon>
        <taxon>Plakobranchidae</taxon>
        <taxon>Plakobranchus</taxon>
    </lineage>
</organism>
<evidence type="ECO:0000313" key="3">
    <source>
        <dbReference type="Proteomes" id="UP000735302"/>
    </source>
</evidence>
<reference evidence="2 3" key="1">
    <citation type="journal article" date="2021" name="Elife">
        <title>Chloroplast acquisition without the gene transfer in kleptoplastic sea slugs, Plakobranchus ocellatus.</title>
        <authorList>
            <person name="Maeda T."/>
            <person name="Takahashi S."/>
            <person name="Yoshida T."/>
            <person name="Shimamura S."/>
            <person name="Takaki Y."/>
            <person name="Nagai Y."/>
            <person name="Toyoda A."/>
            <person name="Suzuki Y."/>
            <person name="Arimoto A."/>
            <person name="Ishii H."/>
            <person name="Satoh N."/>
            <person name="Nishiyama T."/>
            <person name="Hasebe M."/>
            <person name="Maruyama T."/>
            <person name="Minagawa J."/>
            <person name="Obokata J."/>
            <person name="Shigenobu S."/>
        </authorList>
    </citation>
    <scope>NUCLEOTIDE SEQUENCE [LARGE SCALE GENOMIC DNA]</scope>
</reference>
<gene>
    <name evidence="2" type="ORF">PoB_006800200</name>
</gene>
<dbReference type="AlphaFoldDB" id="A0AAV4DBV5"/>
<feature type="region of interest" description="Disordered" evidence="1">
    <location>
        <begin position="94"/>
        <end position="173"/>
    </location>
</feature>
<dbReference type="EMBL" id="BLXT01007695">
    <property type="protein sequence ID" value="GFO41497.1"/>
    <property type="molecule type" value="Genomic_DNA"/>
</dbReference>
<name>A0AAV4DBV5_9GAST</name>
<keyword evidence="3" id="KW-1185">Reference proteome</keyword>
<protein>
    <submittedName>
        <fullName evidence="2">Uncharacterized protein</fullName>
    </submittedName>
</protein>